<dbReference type="RefSeq" id="WP_104432721.1">
    <property type="nucleotide sequence ID" value="NZ_PTJD01000006.1"/>
</dbReference>
<name>A0A2S6IM92_9ACTN</name>
<evidence type="ECO:0000256" key="1">
    <source>
        <dbReference type="SAM" id="MobiDB-lite"/>
    </source>
</evidence>
<gene>
    <name evidence="2" type="ORF">CLV92_106173</name>
</gene>
<proteinExistence type="predicted"/>
<accession>A0A2S6IM92</accession>
<reference evidence="2 3" key="1">
    <citation type="submission" date="2018-02" db="EMBL/GenBank/DDBJ databases">
        <title>Genomic Encyclopedia of Archaeal and Bacterial Type Strains, Phase II (KMG-II): from individual species to whole genera.</title>
        <authorList>
            <person name="Goeker M."/>
        </authorList>
    </citation>
    <scope>NUCLEOTIDE SEQUENCE [LARGE SCALE GENOMIC DNA]</scope>
    <source>
        <strain evidence="2 3">DSM 22857</strain>
    </source>
</reference>
<sequence>MRGGAVLAERTATRSTERAGAAALTPQARAALRAAKVVDVERRVGTRGETGVRVIVSNDGRIINAFPARIP</sequence>
<organism evidence="2 3">
    <name type="scientific">Kineococcus xinjiangensis</name>
    <dbReference type="NCBI Taxonomy" id="512762"/>
    <lineage>
        <taxon>Bacteria</taxon>
        <taxon>Bacillati</taxon>
        <taxon>Actinomycetota</taxon>
        <taxon>Actinomycetes</taxon>
        <taxon>Kineosporiales</taxon>
        <taxon>Kineosporiaceae</taxon>
        <taxon>Kineococcus</taxon>
    </lineage>
</organism>
<feature type="region of interest" description="Disordered" evidence="1">
    <location>
        <begin position="1"/>
        <end position="22"/>
    </location>
</feature>
<evidence type="ECO:0000313" key="2">
    <source>
        <dbReference type="EMBL" id="PPK95352.1"/>
    </source>
</evidence>
<dbReference type="AlphaFoldDB" id="A0A2S6IM92"/>
<dbReference type="EMBL" id="PTJD01000006">
    <property type="protein sequence ID" value="PPK95352.1"/>
    <property type="molecule type" value="Genomic_DNA"/>
</dbReference>
<dbReference type="Proteomes" id="UP000239485">
    <property type="component" value="Unassembled WGS sequence"/>
</dbReference>
<comment type="caution">
    <text evidence="2">The sequence shown here is derived from an EMBL/GenBank/DDBJ whole genome shotgun (WGS) entry which is preliminary data.</text>
</comment>
<evidence type="ECO:0000313" key="3">
    <source>
        <dbReference type="Proteomes" id="UP000239485"/>
    </source>
</evidence>
<protein>
    <submittedName>
        <fullName evidence="2">Uncharacterized protein</fullName>
    </submittedName>
</protein>
<keyword evidence="3" id="KW-1185">Reference proteome</keyword>